<comment type="caution">
    <text evidence="3">The sequence shown here is derived from an EMBL/GenBank/DDBJ whole genome shotgun (WGS) entry which is preliminary data.</text>
</comment>
<keyword evidence="2" id="KW-1003">Cell membrane</keyword>
<keyword evidence="2" id="KW-0997">Cell inner membrane</keyword>
<dbReference type="NCBIfam" id="TIGR00056">
    <property type="entry name" value="MlaE family lipid ABC transporter permease subunit"/>
    <property type="match status" value="1"/>
</dbReference>
<reference evidence="4" key="1">
    <citation type="submission" date="2019-01" db="EMBL/GenBank/DDBJ databases">
        <title>Cytophagaceae bacterium strain CAR-16.</title>
        <authorList>
            <person name="Chen W.-M."/>
        </authorList>
    </citation>
    <scope>NUCLEOTIDE SEQUENCE [LARGE SCALE GENOMIC DNA]</scope>
    <source>
        <strain evidence="4">CHR27</strain>
    </source>
</reference>
<feature type="transmembrane region" description="Helical" evidence="2">
    <location>
        <begin position="347"/>
        <end position="373"/>
    </location>
</feature>
<dbReference type="AlphaFoldDB" id="A0A4Q1KI12"/>
<evidence type="ECO:0000256" key="1">
    <source>
        <dbReference type="ARBA" id="ARBA00003787"/>
    </source>
</evidence>
<evidence type="ECO:0000313" key="3">
    <source>
        <dbReference type="EMBL" id="RXR28769.1"/>
    </source>
</evidence>
<proteinExistence type="inferred from homology"/>
<name>A0A4Q1KI12_9SPHN</name>
<dbReference type="GO" id="GO:0043190">
    <property type="term" value="C:ATP-binding cassette (ABC) transporter complex"/>
    <property type="evidence" value="ECO:0007669"/>
    <property type="project" value="InterPro"/>
</dbReference>
<dbReference type="RefSeq" id="WP_129404187.1">
    <property type="nucleotide sequence ID" value="NZ_SBKP01000007.1"/>
</dbReference>
<organism evidence="3 4">
    <name type="scientific">Sphingobium fluviale</name>
    <dbReference type="NCBI Taxonomy" id="2506423"/>
    <lineage>
        <taxon>Bacteria</taxon>
        <taxon>Pseudomonadati</taxon>
        <taxon>Pseudomonadota</taxon>
        <taxon>Alphaproteobacteria</taxon>
        <taxon>Sphingomonadales</taxon>
        <taxon>Sphingomonadaceae</taxon>
        <taxon>Sphingobium</taxon>
    </lineage>
</organism>
<dbReference type="PANTHER" id="PTHR30188">
    <property type="entry name" value="ABC TRANSPORTER PERMEASE PROTEIN-RELATED"/>
    <property type="match status" value="1"/>
</dbReference>
<dbReference type="PANTHER" id="PTHR30188:SF3">
    <property type="entry name" value="ABC TRANSPORTER PERMEASE"/>
    <property type="match status" value="1"/>
</dbReference>
<evidence type="ECO:0000313" key="4">
    <source>
        <dbReference type="Proteomes" id="UP000290958"/>
    </source>
</evidence>
<dbReference type="Proteomes" id="UP000290958">
    <property type="component" value="Unassembled WGS sequence"/>
</dbReference>
<dbReference type="InterPro" id="IPR030802">
    <property type="entry name" value="Permease_MalE"/>
</dbReference>
<accession>A0A4Q1KI12</accession>
<comment type="similarity">
    <text evidence="2">Belongs to the MlaE permease family.</text>
</comment>
<dbReference type="InterPro" id="IPR003453">
    <property type="entry name" value="ABC_MlaE_roteobac"/>
</dbReference>
<comment type="function">
    <text evidence="1">Could be part of an ABC transporter complex.</text>
</comment>
<dbReference type="EMBL" id="SBKP01000007">
    <property type="protein sequence ID" value="RXR28769.1"/>
    <property type="molecule type" value="Genomic_DNA"/>
</dbReference>
<evidence type="ECO:0000256" key="2">
    <source>
        <dbReference type="RuleBase" id="RU362044"/>
    </source>
</evidence>
<feature type="transmembrane region" description="Helical" evidence="2">
    <location>
        <begin position="162"/>
        <end position="183"/>
    </location>
</feature>
<keyword evidence="4" id="KW-1185">Reference proteome</keyword>
<dbReference type="GO" id="GO:0005548">
    <property type="term" value="F:phospholipid transporter activity"/>
    <property type="evidence" value="ECO:0007669"/>
    <property type="project" value="TreeGrafter"/>
</dbReference>
<feature type="transmembrane region" description="Helical" evidence="2">
    <location>
        <begin position="260"/>
        <end position="290"/>
    </location>
</feature>
<feature type="transmembrane region" description="Helical" evidence="2">
    <location>
        <begin position="310"/>
        <end position="335"/>
    </location>
</feature>
<keyword evidence="2" id="KW-1133">Transmembrane helix</keyword>
<protein>
    <submittedName>
        <fullName evidence="3">ABC transporter permease</fullName>
    </submittedName>
</protein>
<keyword evidence="2" id="KW-0472">Membrane</keyword>
<comment type="subcellular location">
    <subcellularLocation>
        <location evidence="2">Cell inner membrane</location>
        <topology evidence="2">Multi-pass membrane protein</topology>
    </subcellularLocation>
</comment>
<dbReference type="OrthoDB" id="9805022at2"/>
<feature type="transmembrane region" description="Helical" evidence="2">
    <location>
        <begin position="121"/>
        <end position="142"/>
    </location>
</feature>
<dbReference type="Pfam" id="PF02405">
    <property type="entry name" value="MlaE"/>
    <property type="match status" value="1"/>
</dbReference>
<gene>
    <name evidence="3" type="ORF">EQG66_08605</name>
</gene>
<sequence>MTEVAAFTLEQREESGAPLLRLSGSLSIACLGELPNALEALPGPVGAIDIGGIEHIDTIGAWLVYSLSQKWACEIRGADADAQRLIDAVKPSADAGPPPALHADKLSPAIRILDQIGGATMVALTTLGGLVGFLGAVMIASWSLIRHPSRFRWNAVIQRFEVVGVSALGIIGLMSFLIGIVIAQQGAVQLRAFGMEILTVNLVGRLTLRELGVLMTAIMVAGRSGSAFAAQIGMMKLTEEVDAMRTIGVSPMEALVMPRIMAAVVMMPLLGFYASVLAIIGGGFMCAISLEIPPVTFVQRLREVVPLHDLWIGLIKAPVFGLIIGMSGCYQGLLVKSNAEEVGLRTTAAVVQAIFMVIVLDAFFAVFFTWVGWT</sequence>
<keyword evidence="2" id="KW-0812">Transmembrane</keyword>